<dbReference type="InterPro" id="IPR013128">
    <property type="entry name" value="Peptidase_C1A"/>
</dbReference>
<dbReference type="GO" id="GO:0006508">
    <property type="term" value="P:proteolysis"/>
    <property type="evidence" value="ECO:0007669"/>
    <property type="project" value="InterPro"/>
</dbReference>
<evidence type="ECO:0000313" key="5">
    <source>
        <dbReference type="EMBL" id="CAF1342472.1"/>
    </source>
</evidence>
<comment type="caution">
    <text evidence="5">The sequence shown here is derived from an EMBL/GenBank/DDBJ whole genome shotgun (WGS) entry which is preliminary data.</text>
</comment>
<evidence type="ECO:0000313" key="7">
    <source>
        <dbReference type="Proteomes" id="UP000677228"/>
    </source>
</evidence>
<feature type="signal peptide" evidence="2">
    <location>
        <begin position="1"/>
        <end position="19"/>
    </location>
</feature>
<dbReference type="PANTHER" id="PTHR12411">
    <property type="entry name" value="CYSTEINE PROTEASE FAMILY C1-RELATED"/>
    <property type="match status" value="1"/>
</dbReference>
<dbReference type="InterPro" id="IPR038765">
    <property type="entry name" value="Papain-like_cys_pep_sf"/>
</dbReference>
<feature type="domain" description="Peptidase C1A papain C-terminal" evidence="3">
    <location>
        <begin position="145"/>
        <end position="382"/>
    </location>
</feature>
<dbReference type="Pfam" id="PF00112">
    <property type="entry name" value="Peptidase_C1"/>
    <property type="match status" value="1"/>
</dbReference>
<reference evidence="5" key="1">
    <citation type="submission" date="2021-02" db="EMBL/GenBank/DDBJ databases">
        <authorList>
            <person name="Nowell W R."/>
        </authorList>
    </citation>
    <scope>NUCLEOTIDE SEQUENCE</scope>
</reference>
<organism evidence="5 7">
    <name type="scientific">Didymodactylos carnosus</name>
    <dbReference type="NCBI Taxonomy" id="1234261"/>
    <lineage>
        <taxon>Eukaryota</taxon>
        <taxon>Metazoa</taxon>
        <taxon>Spiralia</taxon>
        <taxon>Gnathifera</taxon>
        <taxon>Rotifera</taxon>
        <taxon>Eurotatoria</taxon>
        <taxon>Bdelloidea</taxon>
        <taxon>Philodinida</taxon>
        <taxon>Philodinidae</taxon>
        <taxon>Didymodactylos</taxon>
    </lineage>
</organism>
<feature type="domain" description="Cathepsin propeptide inhibitor" evidence="4">
    <location>
        <begin position="52"/>
        <end position="117"/>
    </location>
</feature>
<dbReference type="GO" id="GO:0008234">
    <property type="term" value="F:cysteine-type peptidase activity"/>
    <property type="evidence" value="ECO:0007669"/>
    <property type="project" value="InterPro"/>
</dbReference>
<evidence type="ECO:0000259" key="3">
    <source>
        <dbReference type="SMART" id="SM00645"/>
    </source>
</evidence>
<dbReference type="EMBL" id="CAJOBA010043703">
    <property type="protein sequence ID" value="CAF4153503.1"/>
    <property type="molecule type" value="Genomic_DNA"/>
</dbReference>
<dbReference type="Pfam" id="PF08246">
    <property type="entry name" value="Inhibitor_I29"/>
    <property type="match status" value="1"/>
</dbReference>
<dbReference type="InterPro" id="IPR025660">
    <property type="entry name" value="Pept_his_AS"/>
</dbReference>
<dbReference type="PRINTS" id="PR00705">
    <property type="entry name" value="PAPAIN"/>
</dbReference>
<evidence type="ECO:0000256" key="1">
    <source>
        <dbReference type="ARBA" id="ARBA00008455"/>
    </source>
</evidence>
<dbReference type="SUPFAM" id="SSF54001">
    <property type="entry name" value="Cysteine proteinases"/>
    <property type="match status" value="1"/>
</dbReference>
<dbReference type="AlphaFoldDB" id="A0A8S2EXI1"/>
<protein>
    <submittedName>
        <fullName evidence="5">Uncharacterized protein</fullName>
    </submittedName>
</protein>
<dbReference type="InterPro" id="IPR039417">
    <property type="entry name" value="Peptidase_C1A_papain-like"/>
</dbReference>
<dbReference type="Proteomes" id="UP000677228">
    <property type="component" value="Unassembled WGS sequence"/>
</dbReference>
<dbReference type="InterPro" id="IPR000668">
    <property type="entry name" value="Peptidase_C1A_C"/>
</dbReference>
<comment type="similarity">
    <text evidence="1">Belongs to the peptidase C1 family.</text>
</comment>
<dbReference type="CDD" id="cd02248">
    <property type="entry name" value="Peptidase_C1A"/>
    <property type="match status" value="1"/>
</dbReference>
<proteinExistence type="inferred from homology"/>
<dbReference type="SMART" id="SM00848">
    <property type="entry name" value="Inhibitor_I29"/>
    <property type="match status" value="1"/>
</dbReference>
<feature type="chain" id="PRO_5036273474" evidence="2">
    <location>
        <begin position="20"/>
        <end position="384"/>
    </location>
</feature>
<evidence type="ECO:0000256" key="2">
    <source>
        <dbReference type="SAM" id="SignalP"/>
    </source>
</evidence>
<evidence type="ECO:0000259" key="4">
    <source>
        <dbReference type="SMART" id="SM00848"/>
    </source>
</evidence>
<evidence type="ECO:0000313" key="6">
    <source>
        <dbReference type="EMBL" id="CAF4153503.1"/>
    </source>
</evidence>
<dbReference type="EMBL" id="CAJNOK010022077">
    <property type="protein sequence ID" value="CAF1342472.1"/>
    <property type="molecule type" value="Genomic_DNA"/>
</dbReference>
<name>A0A8S2EXI1_9BILA</name>
<gene>
    <name evidence="5" type="ORF">OVA965_LOCUS30408</name>
    <name evidence="6" type="ORF">TMI583_LOCUS31207</name>
</gene>
<dbReference type="PROSITE" id="PS00639">
    <property type="entry name" value="THIOL_PROTEASE_HIS"/>
    <property type="match status" value="1"/>
</dbReference>
<dbReference type="Proteomes" id="UP000682733">
    <property type="component" value="Unassembled WGS sequence"/>
</dbReference>
<accession>A0A8S2EXI1</accession>
<keyword evidence="2" id="KW-0732">Signal</keyword>
<dbReference type="Gene3D" id="3.90.70.10">
    <property type="entry name" value="Cysteine proteinases"/>
    <property type="match status" value="1"/>
</dbReference>
<sequence length="384" mass="43395">MKVILVVLLVLVSTCSIHCAKDIQEYVDQLLATFDDKLNVLDTNPGFWTHIYGVYRQQYPRAPVSLAAEGRSMLTVEQQRIQAFKANVKYILKHNDNPLSTFKLKINDLTDWTDDELSKLRSKIQTEAPRIAVPPMMMSKQKKTYPSEYDWTNQTRVPGAVRGILNQRHCGSCYAFAMAAALEKTYAELYPNTTDSLSPQQIIDCSTTTNGCEGGSYVGTFSYIRENGYRLNSETDYPYGANGANQTCQKQGGVLLTYNSTYKLNYKQLPTENEETLKQVIYDLGPVYVYYNAGDRKSNDTQILEVSRKFDHYASGVYEAPGCCTSCHMNHAMVIVGYGTENGTDYWKLRNSWGPTWGDNGFIKIKRGVNMCGVATWPYYTGLF</sequence>
<dbReference type="InterPro" id="IPR013201">
    <property type="entry name" value="Prot_inhib_I29"/>
</dbReference>
<dbReference type="SMART" id="SM00645">
    <property type="entry name" value="Pept_C1"/>
    <property type="match status" value="1"/>
</dbReference>